<name>A0A0B0P9V8_GOSAR</name>
<sequence>MKYLTNCLLCKAPAVDALGAIIGLRYDQRCPRRSAAHGTSYFPKHAMWLLGRAAVSWLIGPAWKYDFDSVKEN</sequence>
<proteinExistence type="predicted"/>
<reference evidence="2" key="1">
    <citation type="submission" date="2014-09" db="EMBL/GenBank/DDBJ databases">
        <authorList>
            <person name="Mudge J."/>
            <person name="Ramaraj T."/>
            <person name="Lindquist I.E."/>
            <person name="Bharti A.K."/>
            <person name="Sundararajan A."/>
            <person name="Cameron C.T."/>
            <person name="Woodward J.E."/>
            <person name="May G.D."/>
            <person name="Brubaker C."/>
            <person name="Broadhvest J."/>
            <person name="Wilkins T.A."/>
        </authorList>
    </citation>
    <scope>NUCLEOTIDE SEQUENCE</scope>
    <source>
        <strain evidence="2">cv. AKA8401</strain>
    </source>
</reference>
<protein>
    <submittedName>
        <fullName evidence="1">Uncharacterized protein</fullName>
    </submittedName>
</protein>
<keyword evidence="2" id="KW-1185">Reference proteome</keyword>
<accession>A0A0B0P9V8</accession>
<organism evidence="1 2">
    <name type="scientific">Gossypium arboreum</name>
    <name type="common">Tree cotton</name>
    <name type="synonym">Gossypium nanking</name>
    <dbReference type="NCBI Taxonomy" id="29729"/>
    <lineage>
        <taxon>Eukaryota</taxon>
        <taxon>Viridiplantae</taxon>
        <taxon>Streptophyta</taxon>
        <taxon>Embryophyta</taxon>
        <taxon>Tracheophyta</taxon>
        <taxon>Spermatophyta</taxon>
        <taxon>Magnoliopsida</taxon>
        <taxon>eudicotyledons</taxon>
        <taxon>Gunneridae</taxon>
        <taxon>Pentapetalae</taxon>
        <taxon>rosids</taxon>
        <taxon>malvids</taxon>
        <taxon>Malvales</taxon>
        <taxon>Malvaceae</taxon>
        <taxon>Malvoideae</taxon>
        <taxon>Gossypium</taxon>
    </lineage>
</organism>
<dbReference type="EMBL" id="KN414994">
    <property type="protein sequence ID" value="KHG20146.1"/>
    <property type="molecule type" value="Genomic_DNA"/>
</dbReference>
<evidence type="ECO:0000313" key="1">
    <source>
        <dbReference type="EMBL" id="KHG20146.1"/>
    </source>
</evidence>
<dbReference type="Proteomes" id="UP000032142">
    <property type="component" value="Unassembled WGS sequence"/>
</dbReference>
<gene>
    <name evidence="1" type="ORF">F383_25604</name>
</gene>
<dbReference type="AlphaFoldDB" id="A0A0B0P9V8"/>
<evidence type="ECO:0000313" key="2">
    <source>
        <dbReference type="Proteomes" id="UP000032142"/>
    </source>
</evidence>